<gene>
    <name evidence="5" type="ORF">FDV58_38180</name>
</gene>
<dbReference type="InterPro" id="IPR020449">
    <property type="entry name" value="Tscrpt_reg_AraC-type_HTH"/>
</dbReference>
<dbReference type="Pfam" id="PF14525">
    <property type="entry name" value="AraC_binding_2"/>
    <property type="match status" value="1"/>
</dbReference>
<reference evidence="5 6" key="1">
    <citation type="submission" date="2019-05" db="EMBL/GenBank/DDBJ databases">
        <title>Draft Genome of Bradyrhizobium elkanii strain SEMIA 938, Used in Commercial Inoculants for Lupinus spp. in Brazil.</title>
        <authorList>
            <person name="Hungria M."/>
            <person name="Delamuta J.R.M."/>
            <person name="Ribeiro R.A."/>
            <person name="Nogueira M.A."/>
        </authorList>
    </citation>
    <scope>NUCLEOTIDE SEQUENCE [LARGE SCALE GENOMIC DNA]</scope>
    <source>
        <strain evidence="5 6">Semia 938</strain>
    </source>
</reference>
<dbReference type="InterPro" id="IPR050204">
    <property type="entry name" value="AraC_XylS_family_regulators"/>
</dbReference>
<dbReference type="InterPro" id="IPR035418">
    <property type="entry name" value="AraC-bd_2"/>
</dbReference>
<evidence type="ECO:0000313" key="5">
    <source>
        <dbReference type="EMBL" id="TKV71906.1"/>
    </source>
</evidence>
<protein>
    <submittedName>
        <fullName evidence="5">AraC family transcriptional regulator</fullName>
    </submittedName>
</protein>
<evidence type="ECO:0000259" key="4">
    <source>
        <dbReference type="PROSITE" id="PS01124"/>
    </source>
</evidence>
<evidence type="ECO:0000256" key="3">
    <source>
        <dbReference type="ARBA" id="ARBA00023163"/>
    </source>
</evidence>
<dbReference type="InterPro" id="IPR009057">
    <property type="entry name" value="Homeodomain-like_sf"/>
</dbReference>
<dbReference type="PANTHER" id="PTHR46796:SF6">
    <property type="entry name" value="ARAC SUBFAMILY"/>
    <property type="match status" value="1"/>
</dbReference>
<dbReference type="SMART" id="SM00342">
    <property type="entry name" value="HTH_ARAC"/>
    <property type="match status" value="1"/>
</dbReference>
<keyword evidence="2" id="KW-0238">DNA-binding</keyword>
<dbReference type="Gene3D" id="1.10.10.60">
    <property type="entry name" value="Homeodomain-like"/>
    <property type="match status" value="1"/>
</dbReference>
<dbReference type="PROSITE" id="PS01124">
    <property type="entry name" value="HTH_ARAC_FAMILY_2"/>
    <property type="match status" value="1"/>
</dbReference>
<accession>A0A4U6RGH6</accession>
<evidence type="ECO:0000313" key="6">
    <source>
        <dbReference type="Proteomes" id="UP000305095"/>
    </source>
</evidence>
<dbReference type="InterPro" id="IPR018060">
    <property type="entry name" value="HTH_AraC"/>
</dbReference>
<dbReference type="SUPFAM" id="SSF46689">
    <property type="entry name" value="Homeodomain-like"/>
    <property type="match status" value="1"/>
</dbReference>
<dbReference type="PRINTS" id="PR00032">
    <property type="entry name" value="HTHARAC"/>
</dbReference>
<keyword evidence="3" id="KW-0804">Transcription</keyword>
<feature type="domain" description="HTH araC/xylS-type" evidence="4">
    <location>
        <begin position="228"/>
        <end position="328"/>
    </location>
</feature>
<dbReference type="Pfam" id="PF12833">
    <property type="entry name" value="HTH_18"/>
    <property type="match status" value="1"/>
</dbReference>
<evidence type="ECO:0000256" key="2">
    <source>
        <dbReference type="ARBA" id="ARBA00023125"/>
    </source>
</evidence>
<proteinExistence type="predicted"/>
<comment type="caution">
    <text evidence="5">The sequence shown here is derived from an EMBL/GenBank/DDBJ whole genome shotgun (WGS) entry which is preliminary data.</text>
</comment>
<dbReference type="GO" id="GO:0043565">
    <property type="term" value="F:sequence-specific DNA binding"/>
    <property type="evidence" value="ECO:0007669"/>
    <property type="project" value="InterPro"/>
</dbReference>
<dbReference type="EMBL" id="SZZP01000039">
    <property type="protein sequence ID" value="TKV71906.1"/>
    <property type="molecule type" value="Genomic_DNA"/>
</dbReference>
<dbReference type="InterPro" id="IPR018062">
    <property type="entry name" value="HTH_AraC-typ_CS"/>
</dbReference>
<evidence type="ECO:0000256" key="1">
    <source>
        <dbReference type="ARBA" id="ARBA00023015"/>
    </source>
</evidence>
<dbReference type="AlphaFoldDB" id="A0A4U6RGH6"/>
<dbReference type="GO" id="GO:0003700">
    <property type="term" value="F:DNA-binding transcription factor activity"/>
    <property type="evidence" value="ECO:0007669"/>
    <property type="project" value="InterPro"/>
</dbReference>
<name>A0A4U6RGH6_BRAEL</name>
<dbReference type="Proteomes" id="UP000305095">
    <property type="component" value="Unassembled WGS sequence"/>
</dbReference>
<dbReference type="PROSITE" id="PS00041">
    <property type="entry name" value="HTH_ARAC_FAMILY_1"/>
    <property type="match status" value="1"/>
</dbReference>
<keyword evidence="1" id="KW-0805">Transcription regulation</keyword>
<dbReference type="PANTHER" id="PTHR46796">
    <property type="entry name" value="HTH-TYPE TRANSCRIPTIONAL ACTIVATOR RHAS-RELATED"/>
    <property type="match status" value="1"/>
</dbReference>
<organism evidence="5 6">
    <name type="scientific">Bradyrhizobium elkanii</name>
    <dbReference type="NCBI Taxonomy" id="29448"/>
    <lineage>
        <taxon>Bacteria</taxon>
        <taxon>Pseudomonadati</taxon>
        <taxon>Pseudomonadota</taxon>
        <taxon>Alphaproteobacteria</taxon>
        <taxon>Hyphomicrobiales</taxon>
        <taxon>Nitrobacteraceae</taxon>
        <taxon>Bradyrhizobium</taxon>
    </lineage>
</organism>
<sequence length="328" mass="36262">MHPKVASVNRASISSECLDPELADHQKFSLWSEQMEALTCCVDITRSDDRPFSASMQWADLSDVQVSRFAGSFHRIRRSRTAISRGPNDDFCLLFHRGRGTFRVDQAGREAALAPSGAFLGSNGMPADMVSDAPFSCTTLTVSRDRLLSLVGAADEVLVKPLDERSPAVGLLQRYIELVVDLPGEPHDPLLQNHVGTTLLDLTALALGARGDAAQNATMRGLRASRTQEVIAEINRSFASAGFSVEQVAKRMGVSARYVQDLLQDTGSSFTERLLERRLQHAMRLLTSEQGDRMKVSDIALACGFNEIAYFNQRFRRRFGQTPTQSRR</sequence>